<sequence>MKKILFTLAIQILTFAVFGADKLENQVYSIRTVDKDTVLITHKEGGEWTFDLSFCVLYSDVNPKLGLRKGWTDPVSYNTTTWENKALEQSSEVVDTGKSNISVGDGFDPRILEASNSNRTANLFNASPRIYINAKSVQASQKGFKYTFADHPAFELSVIMALPAGQEPPVIRYTFTPKKGGYYSVGYVGAPQYEMDELDEIFQSMLWQEKRFPNTSIMTLAYRCTVPSTFITKDGVTLGVVADPEDFPFEELPLMDNSRFGVAVHNKEHLAQPMLFAPVLGGKDSKMDSGERFTFTMRPVIVKGDSTVAFEHIARSMYGFRDYRTNAICSLNQTLENMVDYGMSHWSRFLEDQKGCSYDTDAPGTVKNVSSLNPLELAIITDNEDIFNRRAYPYIEYMLSRKKFLFTVDEKQKIQSPSYTLEGPCAPISELTSLHTIFERGTPAFLKLAEKEFNSSRVRNLDDAETGRSWDNALFMYLAGGDKQYLDLAVKGADNYIQRRIDSPQTDFKDPDSPSPFFWTAFVPNFIDLLELYEVTGERKYLNAAHKGARQFTQFTWMCPAIPDKDILVNEGGKAPLYWYLKSKGHKQMSIPEETVPAWRLSSMGLTPESSVTCSGHRAIFMANYAPWLIRIGYYADDPYLSEIGRSAILGRYCNFPGYHMNTARTTAYEKADYPLREHKELSVNSFHYNHIWPMMSMLVDYLVTEAMVRSDGAIRFPSKFIEGYAYLQNKFYGTQPGSFYNNDDAILWMPKGLLKIDNVEVNYIAARGENRLYLAFMNESFEPVTAQVSLNNELIPQGSYKIHTRKGSEKTQRGEMTGNNLSIEIAPKGITAITVEGVDIASRFQYKVMGATEEKAWSKGFAEFEDPAGRAMVLNLGKVAKTVYVHLKDSKKDFTRVELVYELGDGRQQIVDEAFPWEFTVPINADAERFSFKIVGTGNDGKETASETVELFK</sequence>
<dbReference type="InterPro" id="IPR008928">
    <property type="entry name" value="6-hairpin_glycosidase_sf"/>
</dbReference>
<feature type="signal peptide" evidence="1">
    <location>
        <begin position="1"/>
        <end position="19"/>
    </location>
</feature>
<dbReference type="KEGG" id="pbas:SMSP2_02865"/>
<reference evidence="3" key="1">
    <citation type="submission" date="2017-02" db="EMBL/GenBank/DDBJ databases">
        <title>Comparative genomics and description of representatives of a novel lineage of planctomycetes thriving in anoxic sediments.</title>
        <authorList>
            <person name="Spring S."/>
            <person name="Bunk B."/>
            <person name="Sproer C."/>
        </authorList>
    </citation>
    <scope>NUCLEOTIDE SEQUENCE [LARGE SCALE GENOMIC DNA]</scope>
    <source>
        <strain evidence="3">SM-Chi-D1</strain>
    </source>
</reference>
<dbReference type="RefSeq" id="WP_146684665.1">
    <property type="nucleotide sequence ID" value="NZ_CP019646.1"/>
</dbReference>
<dbReference type="GO" id="GO:0005975">
    <property type="term" value="P:carbohydrate metabolic process"/>
    <property type="evidence" value="ECO:0007669"/>
    <property type="project" value="InterPro"/>
</dbReference>
<feature type="chain" id="PRO_5013043586" evidence="1">
    <location>
        <begin position="20"/>
        <end position="954"/>
    </location>
</feature>
<dbReference type="STRING" id="1851148.SMSP2_02865"/>
<proteinExistence type="predicted"/>
<keyword evidence="3" id="KW-1185">Reference proteome</keyword>
<evidence type="ECO:0000313" key="2">
    <source>
        <dbReference type="EMBL" id="AQQ72479.1"/>
    </source>
</evidence>
<organism evidence="2 3">
    <name type="scientific">Limihaloglobus sulfuriphilus</name>
    <dbReference type="NCBI Taxonomy" id="1851148"/>
    <lineage>
        <taxon>Bacteria</taxon>
        <taxon>Pseudomonadati</taxon>
        <taxon>Planctomycetota</taxon>
        <taxon>Phycisphaerae</taxon>
        <taxon>Sedimentisphaerales</taxon>
        <taxon>Sedimentisphaeraceae</taxon>
        <taxon>Limihaloglobus</taxon>
    </lineage>
</organism>
<gene>
    <name evidence="2" type="ORF">SMSP2_02865</name>
</gene>
<dbReference type="Proteomes" id="UP000188181">
    <property type="component" value="Chromosome"/>
</dbReference>
<keyword evidence="1" id="KW-0732">Signal</keyword>
<protein>
    <submittedName>
        <fullName evidence="2">Uncharacterized protein</fullName>
    </submittedName>
</protein>
<evidence type="ECO:0000256" key="1">
    <source>
        <dbReference type="SAM" id="SignalP"/>
    </source>
</evidence>
<name>A0A1Q2MIJ2_9BACT</name>
<evidence type="ECO:0000313" key="3">
    <source>
        <dbReference type="Proteomes" id="UP000188181"/>
    </source>
</evidence>
<dbReference type="OrthoDB" id="628098at2"/>
<dbReference type="AlphaFoldDB" id="A0A1Q2MIJ2"/>
<dbReference type="EMBL" id="CP019646">
    <property type="protein sequence ID" value="AQQ72479.1"/>
    <property type="molecule type" value="Genomic_DNA"/>
</dbReference>
<accession>A0A1Q2MIJ2</accession>
<dbReference type="SUPFAM" id="SSF48208">
    <property type="entry name" value="Six-hairpin glycosidases"/>
    <property type="match status" value="1"/>
</dbReference>